<dbReference type="SMART" id="SM00487">
    <property type="entry name" value="DEXDc"/>
    <property type="match status" value="1"/>
</dbReference>
<feature type="compositionally biased region" description="Low complexity" evidence="6">
    <location>
        <begin position="66"/>
        <end position="78"/>
    </location>
</feature>
<name>A0A9N8HDW4_9STRA</name>
<evidence type="ECO:0000313" key="9">
    <source>
        <dbReference type="EMBL" id="CAB9511388.1"/>
    </source>
</evidence>
<dbReference type="OrthoDB" id="196131at2759"/>
<keyword evidence="2" id="KW-0547">Nucleotide-binding</keyword>
<accession>A0A9N8HDW4</accession>
<dbReference type="SUPFAM" id="SSF52540">
    <property type="entry name" value="P-loop containing nucleoside triphosphate hydrolases"/>
    <property type="match status" value="1"/>
</dbReference>
<evidence type="ECO:0000259" key="8">
    <source>
        <dbReference type="PROSITE" id="PS51194"/>
    </source>
</evidence>
<organism evidence="9 10">
    <name type="scientific">Seminavis robusta</name>
    <dbReference type="NCBI Taxonomy" id="568900"/>
    <lineage>
        <taxon>Eukaryota</taxon>
        <taxon>Sar</taxon>
        <taxon>Stramenopiles</taxon>
        <taxon>Ochrophyta</taxon>
        <taxon>Bacillariophyta</taxon>
        <taxon>Bacillariophyceae</taxon>
        <taxon>Bacillariophycidae</taxon>
        <taxon>Naviculales</taxon>
        <taxon>Naviculaceae</taxon>
        <taxon>Seminavis</taxon>
    </lineage>
</organism>
<dbReference type="EC" id="3.6.4.13" evidence="1"/>
<evidence type="ECO:0000259" key="7">
    <source>
        <dbReference type="PROSITE" id="PS51192"/>
    </source>
</evidence>
<proteinExistence type="predicted"/>
<dbReference type="Proteomes" id="UP001153069">
    <property type="component" value="Unassembled WGS sequence"/>
</dbReference>
<evidence type="ECO:0000256" key="1">
    <source>
        <dbReference type="ARBA" id="ARBA00012552"/>
    </source>
</evidence>
<dbReference type="CDD" id="cd00268">
    <property type="entry name" value="DEADc"/>
    <property type="match status" value="1"/>
</dbReference>
<feature type="region of interest" description="Disordered" evidence="6">
    <location>
        <begin position="664"/>
        <end position="720"/>
    </location>
</feature>
<dbReference type="Pfam" id="PF00271">
    <property type="entry name" value="Helicase_C"/>
    <property type="match status" value="1"/>
</dbReference>
<comment type="caution">
    <text evidence="9">The sequence shown here is derived from an EMBL/GenBank/DDBJ whole genome shotgun (WGS) entry which is preliminary data.</text>
</comment>
<dbReference type="PROSITE" id="PS51192">
    <property type="entry name" value="HELICASE_ATP_BIND_1"/>
    <property type="match status" value="1"/>
</dbReference>
<keyword evidence="3" id="KW-0378">Hydrolase</keyword>
<dbReference type="SMART" id="SM00490">
    <property type="entry name" value="HELICc"/>
    <property type="match status" value="1"/>
</dbReference>
<feature type="compositionally biased region" description="Basic and acidic residues" evidence="6">
    <location>
        <begin position="117"/>
        <end position="127"/>
    </location>
</feature>
<evidence type="ECO:0000256" key="4">
    <source>
        <dbReference type="ARBA" id="ARBA00022806"/>
    </source>
</evidence>
<dbReference type="GO" id="GO:0005524">
    <property type="term" value="F:ATP binding"/>
    <property type="evidence" value="ECO:0007669"/>
    <property type="project" value="UniProtKB-KW"/>
</dbReference>
<dbReference type="AlphaFoldDB" id="A0A9N8HDW4"/>
<dbReference type="InterPro" id="IPR001650">
    <property type="entry name" value="Helicase_C-like"/>
</dbReference>
<feature type="compositionally biased region" description="Polar residues" evidence="6">
    <location>
        <begin position="55"/>
        <end position="65"/>
    </location>
</feature>
<dbReference type="Gene3D" id="3.40.50.300">
    <property type="entry name" value="P-loop containing nucleotide triphosphate hydrolases"/>
    <property type="match status" value="2"/>
</dbReference>
<feature type="domain" description="Helicase ATP-binding" evidence="7">
    <location>
        <begin position="277"/>
        <end position="469"/>
    </location>
</feature>
<dbReference type="Pfam" id="PF00270">
    <property type="entry name" value="DEAD"/>
    <property type="match status" value="1"/>
</dbReference>
<dbReference type="InterPro" id="IPR027417">
    <property type="entry name" value="P-loop_NTPase"/>
</dbReference>
<feature type="compositionally biased region" description="Acidic residues" evidence="6">
    <location>
        <begin position="1"/>
        <end position="12"/>
    </location>
</feature>
<evidence type="ECO:0000256" key="5">
    <source>
        <dbReference type="ARBA" id="ARBA00022840"/>
    </source>
</evidence>
<feature type="compositionally biased region" description="Low complexity" evidence="6">
    <location>
        <begin position="102"/>
        <end position="115"/>
    </location>
</feature>
<dbReference type="PROSITE" id="PS51194">
    <property type="entry name" value="HELICASE_CTER"/>
    <property type="match status" value="1"/>
</dbReference>
<keyword evidence="5" id="KW-0067">ATP-binding</keyword>
<evidence type="ECO:0000256" key="3">
    <source>
        <dbReference type="ARBA" id="ARBA00022801"/>
    </source>
</evidence>
<dbReference type="InterPro" id="IPR011545">
    <property type="entry name" value="DEAD/DEAH_box_helicase_dom"/>
</dbReference>
<protein>
    <recommendedName>
        <fullName evidence="1">RNA helicase</fullName>
        <ecNumber evidence="1">3.6.4.13</ecNumber>
    </recommendedName>
</protein>
<dbReference type="GO" id="GO:0003676">
    <property type="term" value="F:nucleic acid binding"/>
    <property type="evidence" value="ECO:0007669"/>
    <property type="project" value="InterPro"/>
</dbReference>
<feature type="compositionally biased region" description="Polar residues" evidence="6">
    <location>
        <begin position="677"/>
        <end position="686"/>
    </location>
</feature>
<gene>
    <name evidence="9" type="ORF">SEMRO_482_G151880.1</name>
</gene>
<evidence type="ECO:0000256" key="6">
    <source>
        <dbReference type="SAM" id="MobiDB-lite"/>
    </source>
</evidence>
<dbReference type="PANTHER" id="PTHR47958">
    <property type="entry name" value="ATP-DEPENDENT RNA HELICASE DBP3"/>
    <property type="match status" value="1"/>
</dbReference>
<feature type="domain" description="Helicase C-terminal" evidence="8">
    <location>
        <begin position="509"/>
        <end position="665"/>
    </location>
</feature>
<dbReference type="EMBL" id="CAICTM010000481">
    <property type="protein sequence ID" value="CAB9511388.1"/>
    <property type="molecule type" value="Genomic_DNA"/>
</dbReference>
<keyword evidence="4 9" id="KW-0347">Helicase</keyword>
<evidence type="ECO:0000313" key="10">
    <source>
        <dbReference type="Proteomes" id="UP001153069"/>
    </source>
</evidence>
<dbReference type="InterPro" id="IPR044742">
    <property type="entry name" value="DEAD/DEAH_RhlB"/>
</dbReference>
<reference evidence="9" key="1">
    <citation type="submission" date="2020-06" db="EMBL/GenBank/DDBJ databases">
        <authorList>
            <consortium name="Plant Systems Biology data submission"/>
        </authorList>
    </citation>
    <scope>NUCLEOTIDE SEQUENCE</scope>
    <source>
        <strain evidence="9">D6</strain>
    </source>
</reference>
<keyword evidence="10" id="KW-1185">Reference proteome</keyword>
<dbReference type="GO" id="GO:0016787">
    <property type="term" value="F:hydrolase activity"/>
    <property type="evidence" value="ECO:0007669"/>
    <property type="project" value="UniProtKB-KW"/>
</dbReference>
<dbReference type="CDD" id="cd18787">
    <property type="entry name" value="SF2_C_DEAD"/>
    <property type="match status" value="1"/>
</dbReference>
<dbReference type="InterPro" id="IPR014001">
    <property type="entry name" value="Helicase_ATP-bd"/>
</dbReference>
<feature type="region of interest" description="Disordered" evidence="6">
    <location>
        <begin position="1"/>
        <end position="127"/>
    </location>
</feature>
<sequence length="720" mass="78621">MGWFDGDDDSSSDDEKRRRSAGPLSLMMDPTPSRRETVVGGDVEEDEDPLDAYMNTLNKTTTVKPMSSSMEGSSISSGTGQSALFGRMDLGNEDEATSHWETTSNTAAANNSSSTKNKRDDNDLDRDGFVKSSAVAKRAMQQTFQKAGAYKGGNGTLPSTAKMEGDEDDETMIDRSQSKHVDIQLAKVNHQQMEYEDFEKVFWKPTSTTTATSETNNHQSWRGEHGIVIQPPHYQNNPAVSPVYDFLELKDVLDDALLQHICKTGYHHPTPVQSQTLPVALSGHDALITAPTGSGKTLAYIWPMVVHVCAQRHFEPHETGPIGLVLVPTRELALQVHKHAQAMIAPLGGTSVTIIGGMGKYPLVQQLRQKGGVEIVIATPGRLLDVLASQQQQQASSLNPKKVSGVSLQRTTMVVLDECDRLLHMGFQSQVSQILENIRPNRQTLLLSATISRRIETVAQQWLNGGSKAGIGIQQQDYVRIAVGRTGQASLNVQQHVMVLPSVHAKLSWLTQMLPVLAGVGRTLVFCASKVGCEELAAKLLGQAGIQCVTLHGDKHQSDRNAALRKFVKQQSEQPIVMIATDVASRGLDIPDVTTVINYDPPKNLDVHVHRVGRAGRLSKKDDAVKEGAAYTLLRTPQDADIGHVLLGAMDREERPVPDELRQLASQSRQRRGGNGSSDSKSQSRNRWNKSGLGATHQRDSFYGSSSSSLPPPPKKGRWS</sequence>
<evidence type="ECO:0000256" key="2">
    <source>
        <dbReference type="ARBA" id="ARBA00022741"/>
    </source>
</evidence>
<dbReference type="GO" id="GO:0003724">
    <property type="term" value="F:RNA helicase activity"/>
    <property type="evidence" value="ECO:0007669"/>
    <property type="project" value="UniProtKB-EC"/>
</dbReference>